<dbReference type="SUPFAM" id="SSF55120">
    <property type="entry name" value="Pseudouridine synthase"/>
    <property type="match status" value="1"/>
</dbReference>
<dbReference type="GO" id="GO:0003723">
    <property type="term" value="F:RNA binding"/>
    <property type="evidence" value="ECO:0007669"/>
    <property type="project" value="InterPro"/>
</dbReference>
<dbReference type="GO" id="GO:0140098">
    <property type="term" value="F:catalytic activity, acting on RNA"/>
    <property type="evidence" value="ECO:0007669"/>
    <property type="project" value="UniProtKB-ARBA"/>
</dbReference>
<dbReference type="GO" id="GO:0009982">
    <property type="term" value="F:pseudouridine synthase activity"/>
    <property type="evidence" value="ECO:0007669"/>
    <property type="project" value="InterPro"/>
</dbReference>
<evidence type="ECO:0000256" key="1">
    <source>
        <dbReference type="ARBA" id="ARBA00010876"/>
    </source>
</evidence>
<sequence length="246" mass="29162">MKLHLLYEDEYILIINKKSGLVVHPGNGNKSMTLSNGLHFYFKNKKIMNDNYPFLGHRIDKGTSGLILVSKSEKILNKISKQFWFNKIKRKYITLVWGIFFKKEGTIICNIGRCLKNKTHMNVFPNGCLGKQAITHYKVLETFKYFSLLKCSLETGRTHQIRVHLKYIGHPIFNDKNYGEDKKYKNFLSFKERIFLEKCFKTLKSQALHAYYLEFKHPIYLKNKYLISPIPDKFKFLRKKIKNFCL</sequence>
<dbReference type="GO" id="GO:0000455">
    <property type="term" value="P:enzyme-directed rRNA pseudouridine synthesis"/>
    <property type="evidence" value="ECO:0007669"/>
    <property type="project" value="TreeGrafter"/>
</dbReference>
<evidence type="ECO:0000313" key="5">
    <source>
        <dbReference type="EMBL" id="ACU52786.1"/>
    </source>
</evidence>
<dbReference type="EC" id="5.4.99.-" evidence="3"/>
<dbReference type="HOGENOM" id="CLU_016902_4_3_10"/>
<protein>
    <recommendedName>
        <fullName evidence="3">Pseudouridine synthase</fullName>
        <ecNumber evidence="3">5.4.99.-</ecNumber>
    </recommendedName>
</protein>
<comment type="similarity">
    <text evidence="1 3">Belongs to the pseudouridine synthase RluA family.</text>
</comment>
<evidence type="ECO:0000256" key="3">
    <source>
        <dbReference type="RuleBase" id="RU362028"/>
    </source>
</evidence>
<dbReference type="CDD" id="cd02869">
    <property type="entry name" value="PseudoU_synth_RluA_like"/>
    <property type="match status" value="1"/>
</dbReference>
<name>C7LK24_KARMS</name>
<dbReference type="AlphaFoldDB" id="C7LK24"/>
<dbReference type="InterPro" id="IPR050188">
    <property type="entry name" value="RluA_PseudoU_synthase"/>
</dbReference>
<evidence type="ECO:0000256" key="2">
    <source>
        <dbReference type="PIRSR" id="PIRSR606225-1"/>
    </source>
</evidence>
<dbReference type="InterPro" id="IPR020103">
    <property type="entry name" value="PsdUridine_synth_cat_dom_sf"/>
</dbReference>
<dbReference type="InterPro" id="IPR006145">
    <property type="entry name" value="PsdUridine_synth_RsuA/RluA"/>
</dbReference>
<evidence type="ECO:0000313" key="6">
    <source>
        <dbReference type="Proteomes" id="UP000008074"/>
    </source>
</evidence>
<comment type="function">
    <text evidence="3">Responsible for synthesis of pseudouridine from uracil.</text>
</comment>
<dbReference type="KEGG" id="sms:SMDSEM_058"/>
<dbReference type="InterPro" id="IPR006225">
    <property type="entry name" value="PsdUridine_synth_RluC/D"/>
</dbReference>
<dbReference type="Proteomes" id="UP000008074">
    <property type="component" value="Chromosome"/>
</dbReference>
<dbReference type="PANTHER" id="PTHR21600:SF44">
    <property type="entry name" value="RIBOSOMAL LARGE SUBUNIT PSEUDOURIDINE SYNTHASE D"/>
    <property type="match status" value="1"/>
</dbReference>
<dbReference type="PANTHER" id="PTHR21600">
    <property type="entry name" value="MITOCHONDRIAL RNA PSEUDOURIDINE SYNTHASE"/>
    <property type="match status" value="1"/>
</dbReference>
<keyword evidence="3" id="KW-0413">Isomerase</keyword>
<reference evidence="5 6" key="1">
    <citation type="journal article" date="2009" name="Proc. Natl. Acad. Sci. U.S.A.">
        <title>Convergent evolution of metabolic roles in bacterial co-symbionts of insects.</title>
        <authorList>
            <person name="McCutcheon J.P."/>
            <person name="McDonald B.R."/>
            <person name="Moran N.A."/>
        </authorList>
    </citation>
    <scope>NUCLEOTIDE SEQUENCE [LARGE SCALE GENOMIC DNA]</scope>
    <source>
        <strain evidence="5 6">SMDSEM</strain>
    </source>
</reference>
<feature type="domain" description="Pseudouridine synthase RsuA/RluA-like" evidence="4">
    <location>
        <begin position="12"/>
        <end position="166"/>
    </location>
</feature>
<feature type="active site" evidence="2">
    <location>
        <position position="60"/>
    </location>
</feature>
<organism evidence="5 6">
    <name type="scientific">Karelsulcia muelleri (strain SMDSEM)</name>
    <name type="common">Sulcia muelleri</name>
    <dbReference type="NCBI Taxonomy" id="595499"/>
    <lineage>
        <taxon>Bacteria</taxon>
        <taxon>Pseudomonadati</taxon>
        <taxon>Bacteroidota</taxon>
        <taxon>Flavobacteriia</taxon>
        <taxon>Flavobacteriales</taxon>
        <taxon>Candidatus Karelsulcia</taxon>
    </lineage>
</organism>
<dbReference type="NCBIfam" id="TIGR00005">
    <property type="entry name" value="rluA_subfam"/>
    <property type="match status" value="1"/>
</dbReference>
<dbReference type="STRING" id="595499.SMDSEM_058"/>
<comment type="catalytic activity">
    <reaction evidence="3">
        <text>a uridine in RNA = a pseudouridine in RNA</text>
        <dbReference type="Rhea" id="RHEA:48348"/>
        <dbReference type="Rhea" id="RHEA-COMP:12068"/>
        <dbReference type="Rhea" id="RHEA-COMP:12069"/>
        <dbReference type="ChEBI" id="CHEBI:65314"/>
        <dbReference type="ChEBI" id="CHEBI:65315"/>
    </reaction>
</comment>
<accession>C7LK24</accession>
<evidence type="ECO:0000259" key="4">
    <source>
        <dbReference type="Pfam" id="PF00849"/>
    </source>
</evidence>
<dbReference type="EMBL" id="CP001605">
    <property type="protein sequence ID" value="ACU52786.1"/>
    <property type="molecule type" value="Genomic_DNA"/>
</dbReference>
<dbReference type="Gene3D" id="3.30.2350.10">
    <property type="entry name" value="Pseudouridine synthase"/>
    <property type="match status" value="1"/>
</dbReference>
<proteinExistence type="inferred from homology"/>
<dbReference type="Pfam" id="PF00849">
    <property type="entry name" value="PseudoU_synth_2"/>
    <property type="match status" value="1"/>
</dbReference>
<gene>
    <name evidence="5" type="ordered locus">SMDSEM_058</name>
</gene>